<evidence type="ECO:0000256" key="1">
    <source>
        <dbReference type="ARBA" id="ARBA00022741"/>
    </source>
</evidence>
<dbReference type="CDD" id="cd06170">
    <property type="entry name" value="LuxR_C_like"/>
    <property type="match status" value="1"/>
</dbReference>
<dbReference type="EMBL" id="QURH01000137">
    <property type="protein sequence ID" value="RFU42309.1"/>
    <property type="molecule type" value="Genomic_DNA"/>
</dbReference>
<dbReference type="SUPFAM" id="SSF52540">
    <property type="entry name" value="P-loop containing nucleoside triphosphate hydrolases"/>
    <property type="match status" value="1"/>
</dbReference>
<name>A0A372JQT4_9ACTN</name>
<dbReference type="OrthoDB" id="5476461at2"/>
<dbReference type="InterPro" id="IPR016032">
    <property type="entry name" value="Sig_transdc_resp-reg_C-effctor"/>
</dbReference>
<dbReference type="GO" id="GO:0005524">
    <property type="term" value="F:ATP binding"/>
    <property type="evidence" value="ECO:0007669"/>
    <property type="project" value="UniProtKB-KW"/>
</dbReference>
<keyword evidence="5" id="KW-1185">Reference proteome</keyword>
<dbReference type="GO" id="GO:0006355">
    <property type="term" value="P:regulation of DNA-templated transcription"/>
    <property type="evidence" value="ECO:0007669"/>
    <property type="project" value="InterPro"/>
</dbReference>
<sequence>DAAAASAAAPAADGTGDGALMLVGGCLELGSEGLPFAPFTTVLRGLVRDVGVDGVAALLPRGATSALARLLPEFGEPEPDAASGEARARLFETMLTLLERLAERSPVVLVIEDAHWADRSTRDLLAFLVRNVGTARLLIVVTYRSDELHRSHPLRPLLAELDRVDRVRRLDLPRLSREEVGELVADILGRTPEPELVDTVQSRSEGNPLFVETLVGCDGRLVCELPETLRDLLLAGVERLPEETQEALRDASGGGTRIDHRLLAAVTRLDDAALTRVLRPAVAANVLVVDGDGYAFRHALIREAVHDDLLPGEHTRLHTRYAEALENGPDLVPADRLWHELSHHWHAAHDALWALVASWKAAAEARHRLAYAECLDMLARVLELWDRVPDAPERIGASRIEVFEQAVVAAESAGELDRGVKFATAALRELPDAPESAARRAALLERRGRMLFDQTLPGAVDDLREAVRLLPSEPPTPERARALNTLATVGRLLQNSDEPKAAAHAALRIGRSLNDRQAEVEALLTLSCVDFDYGAGYGQDGPTEKMLDRMQELADSEGDDRLRLRVAINRSHFLEGSGRHAEAVEVARAGVQKAQVNGVARTQGAFLAINLAEPLVSLGRWDEADALLRRTIDQRPPRKIRTSLFALAGEIATARGDLDRAVRMLGHAREVTWPKAQDLFATRRLEAAIRLAQGRPDAALVAAEPVLGDPDETLPDDSRYAWPVLVLAATACAELGGTPEFARVEKRARATLVLGPAQQAWKSTYEAAAARARGDLDVDAWDDAATRWKALANPYPEALALSWAGQAALHAGDRDAARIRLSRATELARGLGAVPLLDRLSELSQRARLGERTEPAATPFGLTPREFEVLRLVAEGQSNRDIAEALFISAKTASVHVSNILAKLGVASRGEAAATAHRLSLFTPATH</sequence>
<dbReference type="SMART" id="SM00421">
    <property type="entry name" value="HTH_LUXR"/>
    <property type="match status" value="1"/>
</dbReference>
<dbReference type="InterPro" id="IPR011990">
    <property type="entry name" value="TPR-like_helical_dom_sf"/>
</dbReference>
<dbReference type="PANTHER" id="PTHR16305">
    <property type="entry name" value="TESTICULAR SOLUBLE ADENYLYL CYCLASE"/>
    <property type="match status" value="1"/>
</dbReference>
<dbReference type="GO" id="GO:0004016">
    <property type="term" value="F:adenylate cyclase activity"/>
    <property type="evidence" value="ECO:0007669"/>
    <property type="project" value="TreeGrafter"/>
</dbReference>
<dbReference type="RefSeq" id="WP_117356715.1">
    <property type="nucleotide sequence ID" value="NZ_QURH01000137.1"/>
</dbReference>
<gene>
    <name evidence="4" type="ORF">DZF91_07260</name>
</gene>
<dbReference type="SUPFAM" id="SSF46894">
    <property type="entry name" value="C-terminal effector domain of the bipartite response regulators"/>
    <property type="match status" value="1"/>
</dbReference>
<protein>
    <submittedName>
        <fullName evidence="4">Helix-turn-helix transcriptional regulator</fullName>
    </submittedName>
</protein>
<proteinExistence type="predicted"/>
<dbReference type="InterPro" id="IPR041664">
    <property type="entry name" value="AAA_16"/>
</dbReference>
<evidence type="ECO:0000259" key="3">
    <source>
        <dbReference type="PROSITE" id="PS50043"/>
    </source>
</evidence>
<comment type="caution">
    <text evidence="4">The sequence shown here is derived from an EMBL/GenBank/DDBJ whole genome shotgun (WGS) entry which is preliminary data.</text>
</comment>
<feature type="domain" description="HTH luxR-type" evidence="3">
    <location>
        <begin position="855"/>
        <end position="920"/>
    </location>
</feature>
<organism evidence="4 5">
    <name type="scientific">Actinomadura logoneensis</name>
    <dbReference type="NCBI Taxonomy" id="2293572"/>
    <lineage>
        <taxon>Bacteria</taxon>
        <taxon>Bacillati</taxon>
        <taxon>Actinomycetota</taxon>
        <taxon>Actinomycetes</taxon>
        <taxon>Streptosporangiales</taxon>
        <taxon>Thermomonosporaceae</taxon>
        <taxon>Actinomadura</taxon>
    </lineage>
</organism>
<dbReference type="PANTHER" id="PTHR16305:SF35">
    <property type="entry name" value="TRANSCRIPTIONAL ACTIVATOR DOMAIN"/>
    <property type="match status" value="1"/>
</dbReference>
<reference evidence="4 5" key="1">
    <citation type="submission" date="2018-08" db="EMBL/GenBank/DDBJ databases">
        <title>Actinomadura jelena sp. nov., a novel Actinomycete isolated from soil in Chad.</title>
        <authorList>
            <person name="Shi L."/>
        </authorList>
    </citation>
    <scope>NUCLEOTIDE SEQUENCE [LARGE SCALE GENOMIC DNA]</scope>
    <source>
        <strain evidence="4 5">NEAU-G17</strain>
    </source>
</reference>
<dbReference type="InterPro" id="IPR027417">
    <property type="entry name" value="P-loop_NTPase"/>
</dbReference>
<feature type="non-terminal residue" evidence="4">
    <location>
        <position position="1"/>
    </location>
</feature>
<keyword evidence="2" id="KW-0067">ATP-binding</keyword>
<dbReference type="GO" id="GO:0005737">
    <property type="term" value="C:cytoplasm"/>
    <property type="evidence" value="ECO:0007669"/>
    <property type="project" value="TreeGrafter"/>
</dbReference>
<accession>A0A372JQT4</accession>
<dbReference type="PRINTS" id="PR00038">
    <property type="entry name" value="HTHLUXR"/>
</dbReference>
<dbReference type="InterPro" id="IPR036388">
    <property type="entry name" value="WH-like_DNA-bd_sf"/>
</dbReference>
<evidence type="ECO:0000313" key="5">
    <source>
        <dbReference type="Proteomes" id="UP000261811"/>
    </source>
</evidence>
<keyword evidence="1" id="KW-0547">Nucleotide-binding</keyword>
<dbReference type="Proteomes" id="UP000261811">
    <property type="component" value="Unassembled WGS sequence"/>
</dbReference>
<dbReference type="Pfam" id="PF00196">
    <property type="entry name" value="GerE"/>
    <property type="match status" value="1"/>
</dbReference>
<dbReference type="SUPFAM" id="SSF48452">
    <property type="entry name" value="TPR-like"/>
    <property type="match status" value="1"/>
</dbReference>
<dbReference type="Gene3D" id="1.10.10.10">
    <property type="entry name" value="Winged helix-like DNA-binding domain superfamily/Winged helix DNA-binding domain"/>
    <property type="match status" value="1"/>
</dbReference>
<dbReference type="GO" id="GO:0003677">
    <property type="term" value="F:DNA binding"/>
    <property type="evidence" value="ECO:0007669"/>
    <property type="project" value="InterPro"/>
</dbReference>
<evidence type="ECO:0000256" key="2">
    <source>
        <dbReference type="ARBA" id="ARBA00022840"/>
    </source>
</evidence>
<evidence type="ECO:0000313" key="4">
    <source>
        <dbReference type="EMBL" id="RFU42309.1"/>
    </source>
</evidence>
<dbReference type="Pfam" id="PF13191">
    <property type="entry name" value="AAA_16"/>
    <property type="match status" value="1"/>
</dbReference>
<dbReference type="AlphaFoldDB" id="A0A372JQT4"/>
<dbReference type="Gene3D" id="1.25.40.10">
    <property type="entry name" value="Tetratricopeptide repeat domain"/>
    <property type="match status" value="2"/>
</dbReference>
<dbReference type="InterPro" id="IPR000792">
    <property type="entry name" value="Tscrpt_reg_LuxR_C"/>
</dbReference>
<dbReference type="PROSITE" id="PS50043">
    <property type="entry name" value="HTH_LUXR_2"/>
    <property type="match status" value="1"/>
</dbReference>